<evidence type="ECO:0000256" key="6">
    <source>
        <dbReference type="SAM" id="SignalP"/>
    </source>
</evidence>
<keyword evidence="4" id="KW-0175">Coiled coil</keyword>
<dbReference type="CDD" id="cd01949">
    <property type="entry name" value="GGDEF"/>
    <property type="match status" value="1"/>
</dbReference>
<keyword evidence="5" id="KW-1133">Transmembrane helix</keyword>
<dbReference type="SMART" id="SM00267">
    <property type="entry name" value="GGDEF"/>
    <property type="match status" value="1"/>
</dbReference>
<organism evidence="8 9">
    <name type="scientific">Enterovibrio coralii</name>
    <dbReference type="NCBI Taxonomy" id="294935"/>
    <lineage>
        <taxon>Bacteria</taxon>
        <taxon>Pseudomonadati</taxon>
        <taxon>Pseudomonadota</taxon>
        <taxon>Gammaproteobacteria</taxon>
        <taxon>Vibrionales</taxon>
        <taxon>Vibrionaceae</taxon>
        <taxon>Enterovibrio</taxon>
    </lineage>
</organism>
<comment type="caution">
    <text evidence="8">The sequence shown here is derived from an EMBL/GenBank/DDBJ whole genome shotgun (WGS) entry which is preliminary data.</text>
</comment>
<keyword evidence="5" id="KW-0812">Transmembrane</keyword>
<dbReference type="OrthoDB" id="9812260at2"/>
<dbReference type="GO" id="GO:0052621">
    <property type="term" value="F:diguanylate cyclase activity"/>
    <property type="evidence" value="ECO:0007669"/>
    <property type="project" value="UniProtKB-EC"/>
</dbReference>
<dbReference type="Gene3D" id="3.30.70.270">
    <property type="match status" value="1"/>
</dbReference>
<evidence type="ECO:0000259" key="7">
    <source>
        <dbReference type="PROSITE" id="PS50887"/>
    </source>
</evidence>
<comment type="cofactor">
    <cofactor evidence="1">
        <name>Mg(2+)</name>
        <dbReference type="ChEBI" id="CHEBI:18420"/>
    </cofactor>
</comment>
<keyword evidence="9" id="KW-1185">Reference proteome</keyword>
<dbReference type="EMBL" id="LNTY01000060">
    <property type="protein sequence ID" value="KXF79712.1"/>
    <property type="molecule type" value="Genomic_DNA"/>
</dbReference>
<evidence type="ECO:0000256" key="1">
    <source>
        <dbReference type="ARBA" id="ARBA00001946"/>
    </source>
</evidence>
<accession>A0A135I2P9</accession>
<feature type="transmembrane region" description="Helical" evidence="5">
    <location>
        <begin position="352"/>
        <end position="375"/>
    </location>
</feature>
<keyword evidence="6" id="KW-0732">Signal</keyword>
<dbReference type="Proteomes" id="UP000070529">
    <property type="component" value="Unassembled WGS sequence"/>
</dbReference>
<name>A0A135I2P9_9GAMM</name>
<dbReference type="GO" id="GO:0043709">
    <property type="term" value="P:cell adhesion involved in single-species biofilm formation"/>
    <property type="evidence" value="ECO:0007669"/>
    <property type="project" value="TreeGrafter"/>
</dbReference>
<evidence type="ECO:0000256" key="3">
    <source>
        <dbReference type="ARBA" id="ARBA00034247"/>
    </source>
</evidence>
<dbReference type="PANTHER" id="PTHR45138">
    <property type="entry name" value="REGULATORY COMPONENTS OF SENSORY TRANSDUCTION SYSTEM"/>
    <property type="match status" value="1"/>
</dbReference>
<dbReference type="NCBIfam" id="TIGR00254">
    <property type="entry name" value="GGDEF"/>
    <property type="match status" value="1"/>
</dbReference>
<dbReference type="InterPro" id="IPR029787">
    <property type="entry name" value="Nucleotide_cyclase"/>
</dbReference>
<comment type="catalytic activity">
    <reaction evidence="3">
        <text>2 GTP = 3',3'-c-di-GMP + 2 diphosphate</text>
        <dbReference type="Rhea" id="RHEA:24898"/>
        <dbReference type="ChEBI" id="CHEBI:33019"/>
        <dbReference type="ChEBI" id="CHEBI:37565"/>
        <dbReference type="ChEBI" id="CHEBI:58805"/>
        <dbReference type="EC" id="2.7.7.65"/>
    </reaction>
</comment>
<dbReference type="AlphaFoldDB" id="A0A135I2P9"/>
<dbReference type="Gene3D" id="3.40.50.2300">
    <property type="match status" value="2"/>
</dbReference>
<dbReference type="GO" id="GO:1902201">
    <property type="term" value="P:negative regulation of bacterial-type flagellum-dependent cell motility"/>
    <property type="evidence" value="ECO:0007669"/>
    <property type="project" value="TreeGrafter"/>
</dbReference>
<dbReference type="PROSITE" id="PS50887">
    <property type="entry name" value="GGDEF"/>
    <property type="match status" value="1"/>
</dbReference>
<keyword evidence="5" id="KW-0472">Membrane</keyword>
<evidence type="ECO:0000256" key="5">
    <source>
        <dbReference type="SAM" id="Phobius"/>
    </source>
</evidence>
<dbReference type="InterPro" id="IPR050469">
    <property type="entry name" value="Diguanylate_Cyclase"/>
</dbReference>
<dbReference type="FunFam" id="3.30.70.270:FF:000001">
    <property type="entry name" value="Diguanylate cyclase domain protein"/>
    <property type="match status" value="1"/>
</dbReference>
<reference evidence="8 9" key="1">
    <citation type="submission" date="2015-11" db="EMBL/GenBank/DDBJ databases">
        <title>Genomic Taxonomy of the Vibrionaceae.</title>
        <authorList>
            <person name="Gomez-Gil B."/>
            <person name="Enciso-Ibarra J."/>
        </authorList>
    </citation>
    <scope>NUCLEOTIDE SEQUENCE [LARGE SCALE GENOMIC DNA]</scope>
    <source>
        <strain evidence="8 9">CAIM 912</strain>
    </source>
</reference>
<evidence type="ECO:0000313" key="8">
    <source>
        <dbReference type="EMBL" id="KXF79712.1"/>
    </source>
</evidence>
<proteinExistence type="predicted"/>
<feature type="coiled-coil region" evidence="4">
    <location>
        <begin position="377"/>
        <end position="411"/>
    </location>
</feature>
<feature type="signal peptide" evidence="6">
    <location>
        <begin position="1"/>
        <end position="27"/>
    </location>
</feature>
<feature type="domain" description="GGDEF" evidence="7">
    <location>
        <begin position="446"/>
        <end position="584"/>
    </location>
</feature>
<dbReference type="EC" id="2.7.7.65" evidence="2"/>
<protein>
    <recommendedName>
        <fullName evidence="2">diguanylate cyclase</fullName>
        <ecNumber evidence="2">2.7.7.65</ecNumber>
    </recommendedName>
</protein>
<feature type="chain" id="PRO_5007465540" description="diguanylate cyclase" evidence="6">
    <location>
        <begin position="28"/>
        <end position="600"/>
    </location>
</feature>
<gene>
    <name evidence="8" type="ORF">ATN88_12335</name>
</gene>
<dbReference type="SUPFAM" id="SSF55073">
    <property type="entry name" value="Nucleotide cyclase"/>
    <property type="match status" value="1"/>
</dbReference>
<dbReference type="Pfam" id="PF00990">
    <property type="entry name" value="GGDEF"/>
    <property type="match status" value="1"/>
</dbReference>
<dbReference type="STRING" id="294935.ATN88_12335"/>
<evidence type="ECO:0000256" key="2">
    <source>
        <dbReference type="ARBA" id="ARBA00012528"/>
    </source>
</evidence>
<sequence length="600" mass="67335">MFFKRQRIGIVAATMLVLLTVSGWASANHSGEEGAQKVLYINSYHQGYSWSDDIEKGFIEALHQSGLNVELSQEYLDSQRFPNADGFLHIRQLFDKKYKDYHPDLVFTSDNNAFHFALDNRDTFFPDTPIVFVGYNNFKPSIIEGVGDVTGLNEAIELVPTIRLGLDVFPDTTRLAFLVSSQNKSDSAHREKVISDLVPYFSKQENLPITLLDNVTVEQATNQMNNLESTTLLFVFGRITDKGPDRNLSPAESTEMLAHGIEQPIFGAWSFQLGKGIVGGDLLTGTTQGKVGGEMAVKILTGTPVSDIPIKMRTPHQVTFDAKVMSQVNIDKTKIPADAVIINEEVSIWVEYFWPIVAVICLVIGEGFLVLKLFVTKRQKEKAVLELEETNDTLEEKVLERTKSLRQAKKELEVLTETDALTEIHNRRFFEKQLNIELSRAYRHQSPLSLIIIDIDYFKKFNDTYGHVAGDECLKRVASIIETQCRRMADVAARYGGEEFVILLPDTDSEGAVIVSEQLQQDIARAQIFHENSEVDIFLTLSLGVITYQNADELISGEKLLSLADEHLYTAKKQGRNCYVSGVYPEPLNEDIDSIHGARG</sequence>
<evidence type="ECO:0000256" key="4">
    <source>
        <dbReference type="SAM" id="Coils"/>
    </source>
</evidence>
<dbReference type="InterPro" id="IPR043128">
    <property type="entry name" value="Rev_trsase/Diguanyl_cyclase"/>
</dbReference>
<dbReference type="InterPro" id="IPR000160">
    <property type="entry name" value="GGDEF_dom"/>
</dbReference>
<dbReference type="GO" id="GO:0005886">
    <property type="term" value="C:plasma membrane"/>
    <property type="evidence" value="ECO:0007669"/>
    <property type="project" value="TreeGrafter"/>
</dbReference>
<dbReference type="PANTHER" id="PTHR45138:SF9">
    <property type="entry name" value="DIGUANYLATE CYCLASE DGCM-RELATED"/>
    <property type="match status" value="1"/>
</dbReference>
<dbReference type="RefSeq" id="WP_067419962.1">
    <property type="nucleotide sequence ID" value="NZ_LNTY01000060.1"/>
</dbReference>
<evidence type="ECO:0000313" key="9">
    <source>
        <dbReference type="Proteomes" id="UP000070529"/>
    </source>
</evidence>